<proteinExistence type="predicted"/>
<comment type="caution">
    <text evidence="3">The sequence shown here is derived from an EMBL/GenBank/DDBJ whole genome shotgun (WGS) entry which is preliminary data.</text>
</comment>
<keyword evidence="1" id="KW-0175">Coiled coil</keyword>
<dbReference type="AlphaFoldDB" id="A0A2N5U2X2"/>
<evidence type="ECO:0000256" key="1">
    <source>
        <dbReference type="SAM" id="Coils"/>
    </source>
</evidence>
<feature type="region of interest" description="Disordered" evidence="2">
    <location>
        <begin position="158"/>
        <end position="184"/>
    </location>
</feature>
<feature type="region of interest" description="Disordered" evidence="2">
    <location>
        <begin position="362"/>
        <end position="404"/>
    </location>
</feature>
<gene>
    <name evidence="3" type="ORF">PCANC_22799</name>
</gene>
<dbReference type="EMBL" id="PGCJ01000331">
    <property type="protein sequence ID" value="PLW32100.1"/>
    <property type="molecule type" value="Genomic_DNA"/>
</dbReference>
<accession>A0A2N5U2X2</accession>
<name>A0A2N5U2X2_9BASI</name>
<organism evidence="3 4">
    <name type="scientific">Puccinia coronata f. sp. avenae</name>
    <dbReference type="NCBI Taxonomy" id="200324"/>
    <lineage>
        <taxon>Eukaryota</taxon>
        <taxon>Fungi</taxon>
        <taxon>Dikarya</taxon>
        <taxon>Basidiomycota</taxon>
        <taxon>Pucciniomycotina</taxon>
        <taxon>Pucciniomycetes</taxon>
        <taxon>Pucciniales</taxon>
        <taxon>Pucciniaceae</taxon>
        <taxon>Puccinia</taxon>
    </lineage>
</organism>
<protein>
    <submittedName>
        <fullName evidence="3">Uncharacterized protein</fullName>
    </submittedName>
</protein>
<evidence type="ECO:0000313" key="3">
    <source>
        <dbReference type="EMBL" id="PLW32100.1"/>
    </source>
</evidence>
<feature type="compositionally biased region" description="Polar residues" evidence="2">
    <location>
        <begin position="385"/>
        <end position="395"/>
    </location>
</feature>
<evidence type="ECO:0000313" key="4">
    <source>
        <dbReference type="Proteomes" id="UP000235388"/>
    </source>
</evidence>
<sequence length="404" mass="45475">MRLPRNSAHFPHSLPPASLSLFISRARVFRRRVGCVSSPDPVLRLEDHATPEDWSIRPKMNPEAEQDPFGDLFYSAAQSAIERILVDGTRHGVDFKAFDKQLDNQTELLSQDPSNSTLKAELARRRALRDETLKRIEELSMGIAQDLQSTLKKNFNNINISSSSSSSSSRKPSPQNNPPDLDHETDQHLVNHVKLLHERISKHALDVQRIDCEHQAAINQLKKQVTNQEEIIRTITRDLSLSRALTVGGEGGRTIDKTLKQSEKAEASSSNRQLDELHMEVQDIQKEARELVRSFLTILSKEIPVNLRQSVQVIQQDVDHTVETAIVNGHHHLAQLIRNLVDRFEPRIQALERLACQLDAPLPDLSAQSSPSSPKPTRLLRRPHSSLSTQISSAPESDEGCKQQ</sequence>
<dbReference type="Proteomes" id="UP000235388">
    <property type="component" value="Unassembled WGS sequence"/>
</dbReference>
<feature type="coiled-coil region" evidence="1">
    <location>
        <begin position="267"/>
        <end position="294"/>
    </location>
</feature>
<keyword evidence="4" id="KW-1185">Reference proteome</keyword>
<dbReference type="OrthoDB" id="2501267at2759"/>
<evidence type="ECO:0000256" key="2">
    <source>
        <dbReference type="SAM" id="MobiDB-lite"/>
    </source>
</evidence>
<reference evidence="3 4" key="1">
    <citation type="submission" date="2017-11" db="EMBL/GenBank/DDBJ databases">
        <title>De novo assembly and phasing of dikaryotic genomes from two isolates of Puccinia coronata f. sp. avenae, the causal agent of oat crown rust.</title>
        <authorList>
            <person name="Miller M.E."/>
            <person name="Zhang Y."/>
            <person name="Omidvar V."/>
            <person name="Sperschneider J."/>
            <person name="Schwessinger B."/>
            <person name="Raley C."/>
            <person name="Palmer J.M."/>
            <person name="Garnica D."/>
            <person name="Upadhyaya N."/>
            <person name="Rathjen J."/>
            <person name="Taylor J.M."/>
            <person name="Park R.F."/>
            <person name="Dodds P.N."/>
            <person name="Hirsch C.D."/>
            <person name="Kianian S.F."/>
            <person name="Figueroa M."/>
        </authorList>
    </citation>
    <scope>NUCLEOTIDE SEQUENCE [LARGE SCALE GENOMIC DNA]</scope>
    <source>
        <strain evidence="3">12NC29</strain>
    </source>
</reference>